<evidence type="ECO:0000313" key="1">
    <source>
        <dbReference type="EMBL" id="KAK7061152.1"/>
    </source>
</evidence>
<feature type="non-terminal residue" evidence="1">
    <location>
        <position position="66"/>
    </location>
</feature>
<dbReference type="EMBL" id="JAXCGZ010021023">
    <property type="protein sequence ID" value="KAK7061152.1"/>
    <property type="molecule type" value="Genomic_DNA"/>
</dbReference>
<dbReference type="Proteomes" id="UP001381693">
    <property type="component" value="Unassembled WGS sequence"/>
</dbReference>
<evidence type="ECO:0000313" key="2">
    <source>
        <dbReference type="Proteomes" id="UP001381693"/>
    </source>
</evidence>
<evidence type="ECO:0008006" key="3">
    <source>
        <dbReference type="Google" id="ProtNLM"/>
    </source>
</evidence>
<protein>
    <recommendedName>
        <fullName evidence="3">Peptidase A2 domain-containing protein</fullName>
    </recommendedName>
</protein>
<keyword evidence="2" id="KW-1185">Reference proteome</keyword>
<gene>
    <name evidence="1" type="ORF">SK128_000185</name>
</gene>
<dbReference type="AlphaFoldDB" id="A0AAN8ZV63"/>
<reference evidence="1 2" key="1">
    <citation type="submission" date="2023-11" db="EMBL/GenBank/DDBJ databases">
        <title>Halocaridina rubra genome assembly.</title>
        <authorList>
            <person name="Smith C."/>
        </authorList>
    </citation>
    <scope>NUCLEOTIDE SEQUENCE [LARGE SCALE GENOMIC DNA]</scope>
    <source>
        <strain evidence="1">EP-1</strain>
        <tissue evidence="1">Whole</tissue>
    </source>
</reference>
<comment type="caution">
    <text evidence="1">The sequence shown here is derived from an EMBL/GenBank/DDBJ whole genome shotgun (WGS) entry which is preliminary data.</text>
</comment>
<proteinExistence type="predicted"/>
<dbReference type="InterPro" id="IPR021109">
    <property type="entry name" value="Peptidase_aspartic_dom_sf"/>
</dbReference>
<name>A0AAN8ZV63_HALRR</name>
<accession>A0AAN8ZV63</accession>
<organism evidence="1 2">
    <name type="scientific">Halocaridina rubra</name>
    <name type="common">Hawaiian red shrimp</name>
    <dbReference type="NCBI Taxonomy" id="373956"/>
    <lineage>
        <taxon>Eukaryota</taxon>
        <taxon>Metazoa</taxon>
        <taxon>Ecdysozoa</taxon>
        <taxon>Arthropoda</taxon>
        <taxon>Crustacea</taxon>
        <taxon>Multicrustacea</taxon>
        <taxon>Malacostraca</taxon>
        <taxon>Eumalacostraca</taxon>
        <taxon>Eucarida</taxon>
        <taxon>Decapoda</taxon>
        <taxon>Pleocyemata</taxon>
        <taxon>Caridea</taxon>
        <taxon>Atyoidea</taxon>
        <taxon>Atyidae</taxon>
        <taxon>Halocaridina</taxon>
    </lineage>
</organism>
<sequence length="66" mass="7310">MLPDTGADVTLIGIRRLKLLWIPRSSLQPLPITTTLTTDRSQMSPALGWFQATLKLCNKSCVAKIK</sequence>
<dbReference type="SUPFAM" id="SSF50630">
    <property type="entry name" value="Acid proteases"/>
    <property type="match status" value="1"/>
</dbReference>